<keyword evidence="10" id="KW-0234">DNA repair</keyword>
<dbReference type="InterPro" id="IPR000212">
    <property type="entry name" value="DNA_helicase_UvrD/REP"/>
</dbReference>
<comment type="catalytic activity">
    <reaction evidence="12">
        <text>Couples ATP hydrolysis with the unwinding of duplex DNA by translocating in the 3'-5' direction.</text>
        <dbReference type="EC" id="5.6.2.4"/>
    </reaction>
</comment>
<dbReference type="Pfam" id="PF13361">
    <property type="entry name" value="UvrD_C"/>
    <property type="match status" value="2"/>
</dbReference>
<dbReference type="PANTHER" id="PTHR11070:SF55">
    <property type="entry name" value="DNA 3'-5' HELICASE"/>
    <property type="match status" value="1"/>
</dbReference>
<evidence type="ECO:0000256" key="6">
    <source>
        <dbReference type="ARBA" id="ARBA00022806"/>
    </source>
</evidence>
<accession>A0A2T0UYM0</accession>
<dbReference type="InterPro" id="IPR014017">
    <property type="entry name" value="DNA_helicase_UvrD-like_C"/>
</dbReference>
<dbReference type="InterPro" id="IPR038726">
    <property type="entry name" value="PDDEXK_AddAB-type"/>
</dbReference>
<organism evidence="19 20">
    <name type="scientific">Knoellia remsis</name>
    <dbReference type="NCBI Taxonomy" id="407159"/>
    <lineage>
        <taxon>Bacteria</taxon>
        <taxon>Bacillati</taxon>
        <taxon>Actinomycetota</taxon>
        <taxon>Actinomycetes</taxon>
        <taxon>Micrococcales</taxon>
        <taxon>Intrasporangiaceae</taxon>
        <taxon>Knoellia</taxon>
    </lineage>
</organism>
<dbReference type="CDD" id="cd17932">
    <property type="entry name" value="DEXQc_UvrD"/>
    <property type="match status" value="1"/>
</dbReference>
<dbReference type="Gene3D" id="3.40.50.300">
    <property type="entry name" value="P-loop containing nucleotide triphosphate hydrolases"/>
    <property type="match status" value="2"/>
</dbReference>
<dbReference type="SUPFAM" id="SSF52540">
    <property type="entry name" value="P-loop containing nucleoside triphosphate hydrolases"/>
    <property type="match status" value="1"/>
</dbReference>
<evidence type="ECO:0000256" key="14">
    <source>
        <dbReference type="ARBA" id="ARBA00048988"/>
    </source>
</evidence>
<dbReference type="GO" id="GO:0004527">
    <property type="term" value="F:exonuclease activity"/>
    <property type="evidence" value="ECO:0007669"/>
    <property type="project" value="UniProtKB-KW"/>
</dbReference>
<dbReference type="Gene3D" id="1.10.486.10">
    <property type="entry name" value="PCRA, domain 4"/>
    <property type="match status" value="1"/>
</dbReference>
<evidence type="ECO:0000256" key="16">
    <source>
        <dbReference type="SAM" id="MobiDB-lite"/>
    </source>
</evidence>
<feature type="domain" description="UvrD-like helicase ATP-binding" evidence="17">
    <location>
        <begin position="46"/>
        <end position="381"/>
    </location>
</feature>
<dbReference type="GO" id="GO:0003677">
    <property type="term" value="F:DNA binding"/>
    <property type="evidence" value="ECO:0007669"/>
    <property type="project" value="UniProtKB-KW"/>
</dbReference>
<feature type="compositionally biased region" description="Basic and acidic residues" evidence="16">
    <location>
        <begin position="855"/>
        <end position="864"/>
    </location>
</feature>
<evidence type="ECO:0000256" key="4">
    <source>
        <dbReference type="ARBA" id="ARBA00022763"/>
    </source>
</evidence>
<dbReference type="GO" id="GO:0033202">
    <property type="term" value="C:DNA helicase complex"/>
    <property type="evidence" value="ECO:0007669"/>
    <property type="project" value="TreeGrafter"/>
</dbReference>
<keyword evidence="2" id="KW-0540">Nuclease</keyword>
<dbReference type="PROSITE" id="PS51217">
    <property type="entry name" value="UVRD_HELICASE_CTER"/>
    <property type="match status" value="1"/>
</dbReference>
<evidence type="ECO:0000256" key="13">
    <source>
        <dbReference type="ARBA" id="ARBA00034808"/>
    </source>
</evidence>
<evidence type="ECO:0000313" key="19">
    <source>
        <dbReference type="EMBL" id="PRY62984.1"/>
    </source>
</evidence>
<dbReference type="GO" id="GO:0000725">
    <property type="term" value="P:recombinational repair"/>
    <property type="evidence" value="ECO:0007669"/>
    <property type="project" value="TreeGrafter"/>
</dbReference>
<keyword evidence="9" id="KW-0238">DNA-binding</keyword>
<reference evidence="19 20" key="1">
    <citation type="submission" date="2018-03" db="EMBL/GenBank/DDBJ databases">
        <title>Genomic Encyclopedia of Archaeal and Bacterial Type Strains, Phase II (KMG-II): from individual species to whole genera.</title>
        <authorList>
            <person name="Goeker M."/>
        </authorList>
    </citation>
    <scope>NUCLEOTIDE SEQUENCE [LARGE SCALE GENOMIC DNA]</scope>
    <source>
        <strain evidence="19 20">ATCC BAA-1496</strain>
    </source>
</reference>
<keyword evidence="5 15" id="KW-0378">Hydrolase</keyword>
<dbReference type="InterPro" id="IPR014016">
    <property type="entry name" value="UvrD-like_ATP-bd"/>
</dbReference>
<keyword evidence="20" id="KW-1185">Reference proteome</keyword>
<keyword evidence="8 15" id="KW-0067">ATP-binding</keyword>
<protein>
    <recommendedName>
        <fullName evidence="13">DNA 3'-5' helicase</fullName>
        <ecNumber evidence="13">5.6.2.4</ecNumber>
    </recommendedName>
</protein>
<evidence type="ECO:0000256" key="11">
    <source>
        <dbReference type="ARBA" id="ARBA00023235"/>
    </source>
</evidence>
<dbReference type="InterPro" id="IPR027417">
    <property type="entry name" value="P-loop_NTPase"/>
</dbReference>
<evidence type="ECO:0000256" key="8">
    <source>
        <dbReference type="ARBA" id="ARBA00022840"/>
    </source>
</evidence>
<evidence type="ECO:0000256" key="10">
    <source>
        <dbReference type="ARBA" id="ARBA00023204"/>
    </source>
</evidence>
<evidence type="ECO:0000256" key="2">
    <source>
        <dbReference type="ARBA" id="ARBA00022722"/>
    </source>
</evidence>
<evidence type="ECO:0000256" key="1">
    <source>
        <dbReference type="ARBA" id="ARBA00009922"/>
    </source>
</evidence>
<feature type="compositionally biased region" description="Low complexity" evidence="16">
    <location>
        <begin position="1"/>
        <end position="22"/>
    </location>
</feature>
<dbReference type="Pfam" id="PF12705">
    <property type="entry name" value="PDDEXK_1"/>
    <property type="match status" value="1"/>
</dbReference>
<evidence type="ECO:0000256" key="3">
    <source>
        <dbReference type="ARBA" id="ARBA00022741"/>
    </source>
</evidence>
<keyword evidence="11" id="KW-0413">Isomerase</keyword>
<comment type="similarity">
    <text evidence="1">Belongs to the helicase family. UvrD subfamily.</text>
</comment>
<sequence length="1132" mass="122284">MTTPSPATTTASDAASGPATSSVPMASTQKVRYTAAEVADAIGLPHRPTPEQTAVIEAPMRPLLVIAGAGSGKTETMAARVVWLVANGFLEPEDVLGLTFTRKAATELAERIGGRLAQLRTAGLWTPPEVDGAAALGSAVTVSTYHSYAGRIVREHGLRLGYESDTRLLSEAAAWQLAHEAVSRYDGPMDEVEKAESTVTAAVVDLAGEMAEHLQTPESVAAHLDRVIQHLETMEPGETKRKVNPARAEITNLRLRRAIVPIVERYQQLKRSRDAMDFADQLALAARLAMDFDDIGAIERARHRVVLLDEFQDTSEAQLMLLKALYQSPGATGAVTAVGDPHQSIYGWRGASATTLARFADEFADPEPAQVLSLSTSWRNDTAILDAANHVAAPLREVSRVPVQPLSARPGADTGTVEVARLLTAADEADHIARWLTAQRSRGPVSAAVLCRKRAEFATVTAALEEHGIPHEVVGLGGLLLTPEVEDLVALLHVVQDPARGDHLMRLLTGPRMRLGIADLDALAAWSREQQHHRSGGIDRRERDLAPDAADSPSIVEALDDPPPIGWVGQDGQHLGDVARQRLAGLRDVVRRLRSLTFLPLADLVLEAEQELGLDIEVLSRPEYTPAAARAHLDAFADVAAQFAQSADRATLGGFLDWVAAAIEEERGLERGYADATPDAVQVMTVHAAKGLEWDVVAVPALVESTFPAHNLHTPQFKDGQWRLGEPKDKAWLAGLRDGGLPHALRGDRDGLPDLGWLSADGWDDLHARLERFALDGGAHALEEERRLAYVAATRARHALLLTASVWSRPKTPRVTSRFLDEVVELAEGAEDTGRMPVRRGPWTDLPVPPADDSPLEKPGAEDGAEFHWPVDHVAHRRPRAAAAAVAIAAAEDGADGSGGQADESRRADPYGDELDVLLAEREARASRHAEVVELPPHLSTSALVAFARDPEEFTAQLRRPMPAAPAAAARRGTAFHAWVEEHYARAAIVDLFDLPGNADDDPMADADLPAMRERFLASEWAGREPVEIETALETVIDGIAVRGRVDAVFRDVADADWVIVDWKTGSRPTGEAARVRALQLAAYRLAWARLRGIAPERIKGAFYYATTGETVWPDLPGEDELSALLAAVPRP</sequence>
<feature type="region of interest" description="Disordered" evidence="16">
    <location>
        <begin position="1"/>
        <end position="26"/>
    </location>
</feature>
<evidence type="ECO:0000256" key="9">
    <source>
        <dbReference type="ARBA" id="ARBA00023125"/>
    </source>
</evidence>
<dbReference type="Proteomes" id="UP000237822">
    <property type="component" value="Unassembled WGS sequence"/>
</dbReference>
<dbReference type="GO" id="GO:0005829">
    <property type="term" value="C:cytosol"/>
    <property type="evidence" value="ECO:0007669"/>
    <property type="project" value="TreeGrafter"/>
</dbReference>
<dbReference type="Gene3D" id="3.90.320.10">
    <property type="match status" value="1"/>
</dbReference>
<dbReference type="InterPro" id="IPR013986">
    <property type="entry name" value="DExx_box_DNA_helicase_dom_sf"/>
</dbReference>
<evidence type="ECO:0000256" key="12">
    <source>
        <dbReference type="ARBA" id="ARBA00034617"/>
    </source>
</evidence>
<dbReference type="InterPro" id="IPR011604">
    <property type="entry name" value="PDDEXK-like_dom_sf"/>
</dbReference>
<dbReference type="Gene3D" id="3.30.160.800">
    <property type="match status" value="1"/>
</dbReference>
<feature type="region of interest" description="Disordered" evidence="16">
    <location>
        <begin position="830"/>
        <end position="864"/>
    </location>
</feature>
<comment type="catalytic activity">
    <reaction evidence="14">
        <text>ATP + H2O = ADP + phosphate + H(+)</text>
        <dbReference type="Rhea" id="RHEA:13065"/>
        <dbReference type="ChEBI" id="CHEBI:15377"/>
        <dbReference type="ChEBI" id="CHEBI:15378"/>
        <dbReference type="ChEBI" id="CHEBI:30616"/>
        <dbReference type="ChEBI" id="CHEBI:43474"/>
        <dbReference type="ChEBI" id="CHEBI:456216"/>
        <dbReference type="EC" id="5.6.2.4"/>
    </reaction>
</comment>
<dbReference type="GO" id="GO:0005524">
    <property type="term" value="F:ATP binding"/>
    <property type="evidence" value="ECO:0007669"/>
    <property type="project" value="UniProtKB-UniRule"/>
</dbReference>
<dbReference type="PANTHER" id="PTHR11070">
    <property type="entry name" value="UVRD / RECB / PCRA DNA HELICASE FAMILY MEMBER"/>
    <property type="match status" value="1"/>
</dbReference>
<feature type="domain" description="UvrD-like helicase C-terminal" evidence="18">
    <location>
        <begin position="382"/>
        <end position="691"/>
    </location>
</feature>
<keyword evidence="6 15" id="KW-0347">Helicase</keyword>
<dbReference type="AlphaFoldDB" id="A0A2T0UYM0"/>
<keyword evidence="7" id="KW-0269">Exonuclease</keyword>
<dbReference type="PROSITE" id="PS51198">
    <property type="entry name" value="UVRD_HELICASE_ATP_BIND"/>
    <property type="match status" value="1"/>
</dbReference>
<dbReference type="Gene3D" id="1.10.10.160">
    <property type="match status" value="1"/>
</dbReference>
<gene>
    <name evidence="19" type="ORF">BCF74_103193</name>
</gene>
<evidence type="ECO:0000259" key="18">
    <source>
        <dbReference type="PROSITE" id="PS51217"/>
    </source>
</evidence>
<evidence type="ECO:0000256" key="5">
    <source>
        <dbReference type="ARBA" id="ARBA00022801"/>
    </source>
</evidence>
<comment type="caution">
    <text evidence="19">The sequence shown here is derived from an EMBL/GenBank/DDBJ whole genome shotgun (WGS) entry which is preliminary data.</text>
</comment>
<dbReference type="InterPro" id="IPR011335">
    <property type="entry name" value="Restrct_endonuc-II-like"/>
</dbReference>
<keyword evidence="3 15" id="KW-0547">Nucleotide-binding</keyword>
<evidence type="ECO:0000313" key="20">
    <source>
        <dbReference type="Proteomes" id="UP000237822"/>
    </source>
</evidence>
<evidence type="ECO:0000256" key="7">
    <source>
        <dbReference type="ARBA" id="ARBA00022839"/>
    </source>
</evidence>
<dbReference type="Pfam" id="PF00580">
    <property type="entry name" value="UvrD-helicase"/>
    <property type="match status" value="1"/>
</dbReference>
<proteinExistence type="inferred from homology"/>
<evidence type="ECO:0000256" key="15">
    <source>
        <dbReference type="PROSITE-ProRule" id="PRU00560"/>
    </source>
</evidence>
<feature type="binding site" evidence="15">
    <location>
        <begin position="67"/>
        <end position="74"/>
    </location>
    <ligand>
        <name>ATP</name>
        <dbReference type="ChEBI" id="CHEBI:30616"/>
    </ligand>
</feature>
<keyword evidence="4" id="KW-0227">DNA damage</keyword>
<dbReference type="EMBL" id="PVTI01000003">
    <property type="protein sequence ID" value="PRY62984.1"/>
    <property type="molecule type" value="Genomic_DNA"/>
</dbReference>
<name>A0A2T0UYM0_9MICO</name>
<dbReference type="GO" id="GO:0043138">
    <property type="term" value="F:3'-5' DNA helicase activity"/>
    <property type="evidence" value="ECO:0007669"/>
    <property type="project" value="UniProtKB-EC"/>
</dbReference>
<evidence type="ECO:0000259" key="17">
    <source>
        <dbReference type="PROSITE" id="PS51198"/>
    </source>
</evidence>
<dbReference type="EC" id="5.6.2.4" evidence="13"/>
<dbReference type="SUPFAM" id="SSF52980">
    <property type="entry name" value="Restriction endonuclease-like"/>
    <property type="match status" value="1"/>
</dbReference>